<evidence type="ECO:0000259" key="1">
    <source>
        <dbReference type="Pfam" id="PF18593"/>
    </source>
</evidence>
<name>A0ABT5NA75_9PSED</name>
<feature type="domain" description="CdiI immunity protein" evidence="1">
    <location>
        <begin position="5"/>
        <end position="67"/>
    </location>
</feature>
<gene>
    <name evidence="2" type="ORF">M5G21_10750</name>
</gene>
<dbReference type="Proteomes" id="UP001148189">
    <property type="component" value="Unassembled WGS sequence"/>
</dbReference>
<reference evidence="2" key="1">
    <citation type="submission" date="2022-05" db="EMBL/GenBank/DDBJ databases">
        <title>Novel Pseudomonas spp. Isolated from a Rainbow Trout Aquaculture Facility.</title>
        <authorList>
            <person name="Testerman T."/>
            <person name="Graf J."/>
        </authorList>
    </citation>
    <scope>NUCLEOTIDE SEQUENCE</scope>
    <source>
        <strain evidence="2">ID1050</strain>
    </source>
</reference>
<sequence>MNQQLTELQQFFGAYFNQDWAEEYSSVEDVIDSLLKDSSRDVITTAKQEILELINSYTNELDLQKLTPRAALLLLLPTPVETRTIVAKPYIQQA</sequence>
<dbReference type="EMBL" id="JAMDHD010000018">
    <property type="protein sequence ID" value="MDD0985441.1"/>
    <property type="molecule type" value="Genomic_DNA"/>
</dbReference>
<accession>A0ABT5NA75</accession>
<keyword evidence="3" id="KW-1185">Reference proteome</keyword>
<dbReference type="InterPro" id="IPR041129">
    <property type="entry name" value="CdiI_2"/>
</dbReference>
<protein>
    <submittedName>
        <fullName evidence="2">Contact-dependent growth inhibition system immunity protein</fullName>
    </submittedName>
</protein>
<evidence type="ECO:0000313" key="3">
    <source>
        <dbReference type="Proteomes" id="UP001148189"/>
    </source>
</evidence>
<proteinExistence type="predicted"/>
<evidence type="ECO:0000313" key="2">
    <source>
        <dbReference type="EMBL" id="MDD0985441.1"/>
    </source>
</evidence>
<organism evidence="2 3">
    <name type="scientific">Pseudomonas shahriarae</name>
    <dbReference type="NCBI Taxonomy" id="2745512"/>
    <lineage>
        <taxon>Bacteria</taxon>
        <taxon>Pseudomonadati</taxon>
        <taxon>Pseudomonadota</taxon>
        <taxon>Gammaproteobacteria</taxon>
        <taxon>Pseudomonadales</taxon>
        <taxon>Pseudomonadaceae</taxon>
        <taxon>Pseudomonas</taxon>
    </lineage>
</organism>
<comment type="caution">
    <text evidence="2">The sequence shown here is derived from an EMBL/GenBank/DDBJ whole genome shotgun (WGS) entry which is preliminary data.</text>
</comment>
<dbReference type="RefSeq" id="WP_273866900.1">
    <property type="nucleotide sequence ID" value="NZ_JAMDGQ010000044.1"/>
</dbReference>
<dbReference type="Pfam" id="PF18593">
    <property type="entry name" value="CdiI_2"/>
    <property type="match status" value="1"/>
</dbReference>